<dbReference type="SMART" id="SM00315">
    <property type="entry name" value="RGS"/>
    <property type="match status" value="1"/>
</dbReference>
<gene>
    <name evidence="3" type="ORF">BCR32DRAFT_267318</name>
</gene>
<dbReference type="Proteomes" id="UP000193944">
    <property type="component" value="Unassembled WGS sequence"/>
</dbReference>
<dbReference type="OrthoDB" id="2157386at2759"/>
<feature type="domain" description="RGS" evidence="2">
    <location>
        <begin position="198"/>
        <end position="399"/>
    </location>
</feature>
<proteinExistence type="predicted"/>
<feature type="transmembrane region" description="Helical" evidence="1">
    <location>
        <begin position="62"/>
        <end position="83"/>
    </location>
</feature>
<feature type="transmembrane region" description="Helical" evidence="1">
    <location>
        <begin position="138"/>
        <end position="157"/>
    </location>
</feature>
<dbReference type="Gene3D" id="1.10.167.10">
    <property type="entry name" value="Regulator of G-protein Signalling 4, domain 2"/>
    <property type="match status" value="1"/>
</dbReference>
<sequence>MYIHVGYPMILITSFGCIINYLKQCYYSVYIYEKTVNNNDESKSKKTSLLHRICELYTQSRLLNFLLTFVILQLLYSLVVSYVSDNYSLVYIKKGFCCFSVEYLPQIVLVCIFLFVSFPLIVYQFYRLHENFKFVNTLMINLLIMTISAALFIWALVVPSYNCSLIVRYLPSDAYALILINLYYMNKKANKLELNKNGLIKVLNDEFLFNEFFEFCKRKCCVENAIFHIEYKKFKELNNLYMKKSKWDLTFGEHCILKISKSKSKISSPDSVLNDSSNIDKITKSSNYDSDEFKNSKDSNWTSDLDFSNFKDGKKKIILYSEIHTLANDIYTNFIDENAKYGLNIPDKIAKDIKNDLLIHNQRFNSNTNTQLNEENDIEEIFDYIYDEILQDLYLNAYTDFILNRNKNKEKNHRKKNKNKNINYDFDN</sequence>
<dbReference type="AlphaFoldDB" id="A0A1Y1XB34"/>
<keyword evidence="1" id="KW-0812">Transmembrane</keyword>
<reference evidence="3 4" key="2">
    <citation type="submission" date="2016-08" db="EMBL/GenBank/DDBJ databases">
        <title>Pervasive Adenine N6-methylation of Active Genes in Fungi.</title>
        <authorList>
            <consortium name="DOE Joint Genome Institute"/>
            <person name="Mondo S.J."/>
            <person name="Dannebaum R.O."/>
            <person name="Kuo R.C."/>
            <person name="Labutti K."/>
            <person name="Haridas S."/>
            <person name="Kuo A."/>
            <person name="Salamov A."/>
            <person name="Ahrendt S.R."/>
            <person name="Lipzen A."/>
            <person name="Sullivan W."/>
            <person name="Andreopoulos W.B."/>
            <person name="Clum A."/>
            <person name="Lindquist E."/>
            <person name="Daum C."/>
            <person name="Ramamoorthy G.K."/>
            <person name="Gryganskyi A."/>
            <person name="Culley D."/>
            <person name="Magnuson J.K."/>
            <person name="James T.Y."/>
            <person name="O'Malley M.A."/>
            <person name="Stajich J.E."/>
            <person name="Spatafora J.W."/>
            <person name="Visel A."/>
            <person name="Grigoriev I.V."/>
        </authorList>
    </citation>
    <scope>NUCLEOTIDE SEQUENCE [LARGE SCALE GENOMIC DNA]</scope>
    <source>
        <strain evidence="3 4">S4</strain>
    </source>
</reference>
<keyword evidence="1" id="KW-1133">Transmembrane helix</keyword>
<dbReference type="InterPro" id="IPR044926">
    <property type="entry name" value="RGS_subdomain_2"/>
</dbReference>
<name>A0A1Y1XB34_9FUNG</name>
<accession>A0A1Y1XB34</accession>
<feature type="transmembrane region" description="Helical" evidence="1">
    <location>
        <begin position="103"/>
        <end position="126"/>
    </location>
</feature>
<dbReference type="InterPro" id="IPR016137">
    <property type="entry name" value="RGS"/>
</dbReference>
<dbReference type="EMBL" id="MCFG01000084">
    <property type="protein sequence ID" value="ORX82933.1"/>
    <property type="molecule type" value="Genomic_DNA"/>
</dbReference>
<organism evidence="3 4">
    <name type="scientific">Anaeromyces robustus</name>
    <dbReference type="NCBI Taxonomy" id="1754192"/>
    <lineage>
        <taxon>Eukaryota</taxon>
        <taxon>Fungi</taxon>
        <taxon>Fungi incertae sedis</taxon>
        <taxon>Chytridiomycota</taxon>
        <taxon>Chytridiomycota incertae sedis</taxon>
        <taxon>Neocallimastigomycetes</taxon>
        <taxon>Neocallimastigales</taxon>
        <taxon>Neocallimastigaceae</taxon>
        <taxon>Anaeromyces</taxon>
    </lineage>
</organism>
<dbReference type="SUPFAM" id="SSF48097">
    <property type="entry name" value="Regulator of G-protein signaling, RGS"/>
    <property type="match status" value="1"/>
</dbReference>
<keyword evidence="4" id="KW-1185">Reference proteome</keyword>
<evidence type="ECO:0000259" key="2">
    <source>
        <dbReference type="SMART" id="SM00315"/>
    </source>
</evidence>
<evidence type="ECO:0000313" key="4">
    <source>
        <dbReference type="Proteomes" id="UP000193944"/>
    </source>
</evidence>
<evidence type="ECO:0000256" key="1">
    <source>
        <dbReference type="SAM" id="Phobius"/>
    </source>
</evidence>
<comment type="caution">
    <text evidence="3">The sequence shown here is derived from an EMBL/GenBank/DDBJ whole genome shotgun (WGS) entry which is preliminary data.</text>
</comment>
<dbReference type="InterPro" id="IPR036305">
    <property type="entry name" value="RGS_sf"/>
</dbReference>
<protein>
    <recommendedName>
        <fullName evidence="2">RGS domain-containing protein</fullName>
    </recommendedName>
</protein>
<feature type="transmembrane region" description="Helical" evidence="1">
    <location>
        <begin position="6"/>
        <end position="22"/>
    </location>
</feature>
<keyword evidence="1" id="KW-0472">Membrane</keyword>
<reference evidence="3 4" key="1">
    <citation type="submission" date="2016-08" db="EMBL/GenBank/DDBJ databases">
        <title>A Parts List for Fungal Cellulosomes Revealed by Comparative Genomics.</title>
        <authorList>
            <consortium name="DOE Joint Genome Institute"/>
            <person name="Haitjema C.H."/>
            <person name="Gilmore S.P."/>
            <person name="Henske J.K."/>
            <person name="Solomon K.V."/>
            <person name="De Groot R."/>
            <person name="Kuo A."/>
            <person name="Mondo S.J."/>
            <person name="Salamov A.A."/>
            <person name="Labutti K."/>
            <person name="Zhao Z."/>
            <person name="Chiniquy J."/>
            <person name="Barry K."/>
            <person name="Brewer H.M."/>
            <person name="Purvine S.O."/>
            <person name="Wright A.T."/>
            <person name="Boxma B."/>
            <person name="Van Alen T."/>
            <person name="Hackstein J.H."/>
            <person name="Baker S.E."/>
            <person name="Grigoriev I.V."/>
            <person name="O'Malley M.A."/>
        </authorList>
    </citation>
    <scope>NUCLEOTIDE SEQUENCE [LARGE SCALE GENOMIC DNA]</scope>
    <source>
        <strain evidence="3 4">S4</strain>
    </source>
</reference>
<evidence type="ECO:0000313" key="3">
    <source>
        <dbReference type="EMBL" id="ORX82933.1"/>
    </source>
</evidence>